<dbReference type="Gene3D" id="3.40.50.300">
    <property type="entry name" value="P-loop containing nucleotide triphosphate hydrolases"/>
    <property type="match status" value="1"/>
</dbReference>
<evidence type="ECO:0000256" key="1">
    <source>
        <dbReference type="SAM" id="SignalP"/>
    </source>
</evidence>
<keyword evidence="2" id="KW-1185">Reference proteome</keyword>
<dbReference type="OrthoDB" id="1750871at2759"/>
<dbReference type="RefSeq" id="XP_073225892.1">
    <property type="nucleotide sequence ID" value="XM_073369791.1"/>
</dbReference>
<sequence>MRSFKFLFLLDLLRVNLRRGRLVGFVPCAHLLLFSHQLGRYQCRYMKRLRRLHARPGLGWLLLMAELQLTSSYESLREGVDILVSTPGRLVDLLERASFTAEE</sequence>
<dbReference type="AlphaFoldDB" id="A0A1S3EKD2"/>
<dbReference type="InterPro" id="IPR027417">
    <property type="entry name" value="P-loop_NTPase"/>
</dbReference>
<dbReference type="RefSeq" id="XP_073225891.1">
    <property type="nucleotide sequence ID" value="XM_073369790.1"/>
</dbReference>
<evidence type="ECO:0000313" key="3">
    <source>
        <dbReference type="RefSeq" id="XP_012575401.1"/>
    </source>
</evidence>
<dbReference type="GeneID" id="101491537"/>
<dbReference type="RefSeq" id="XP_027186326.1">
    <property type="nucleotide sequence ID" value="XM_027330525.1"/>
</dbReference>
<dbReference type="SUPFAM" id="SSF52540">
    <property type="entry name" value="P-loop containing nucleoside triphosphate hydrolases"/>
    <property type="match status" value="1"/>
</dbReference>
<accession>A0A1S3EKD2</accession>
<organism evidence="2 3">
    <name type="scientific">Cicer arietinum</name>
    <name type="common">Chickpea</name>
    <name type="synonym">Garbanzo</name>
    <dbReference type="NCBI Taxonomy" id="3827"/>
    <lineage>
        <taxon>Eukaryota</taxon>
        <taxon>Viridiplantae</taxon>
        <taxon>Streptophyta</taxon>
        <taxon>Embryophyta</taxon>
        <taxon>Tracheophyta</taxon>
        <taxon>Spermatophyta</taxon>
        <taxon>Magnoliopsida</taxon>
        <taxon>eudicotyledons</taxon>
        <taxon>Gunneridae</taxon>
        <taxon>Pentapetalae</taxon>
        <taxon>rosids</taxon>
        <taxon>fabids</taxon>
        <taxon>Fabales</taxon>
        <taxon>Fabaceae</taxon>
        <taxon>Papilionoideae</taxon>
        <taxon>50 kb inversion clade</taxon>
        <taxon>NPAAA clade</taxon>
        <taxon>Hologalegina</taxon>
        <taxon>IRL clade</taxon>
        <taxon>Cicereae</taxon>
        <taxon>Cicer</taxon>
    </lineage>
</organism>
<feature type="chain" id="PRO_5044565850" evidence="1">
    <location>
        <begin position="21"/>
        <end position="103"/>
    </location>
</feature>
<protein>
    <submittedName>
        <fullName evidence="3 4">Uncharacterized protein LOC101491537 isoform X1</fullName>
    </submittedName>
</protein>
<dbReference type="Proteomes" id="UP000087171">
    <property type="component" value="Unplaced"/>
</dbReference>
<evidence type="ECO:0000313" key="4">
    <source>
        <dbReference type="RefSeq" id="XP_027186326.1"/>
    </source>
</evidence>
<feature type="signal peptide" evidence="1">
    <location>
        <begin position="1"/>
        <end position="20"/>
    </location>
</feature>
<evidence type="ECO:0000313" key="2">
    <source>
        <dbReference type="Proteomes" id="UP000087171"/>
    </source>
</evidence>
<keyword evidence="1" id="KW-0732">Signal</keyword>
<name>A0A1S3EKD2_CICAR</name>
<proteinExistence type="predicted"/>
<gene>
    <name evidence="3 4" type="primary">LOC101491537</name>
</gene>
<dbReference type="RefSeq" id="XP_012575401.1">
    <property type="nucleotide sequence ID" value="XM_012719947.2"/>
</dbReference>
<reference evidence="3 4" key="1">
    <citation type="submission" date="2025-04" db="UniProtKB">
        <authorList>
            <consortium name="RefSeq"/>
        </authorList>
    </citation>
    <scope>IDENTIFICATION</scope>
    <source>
        <tissue evidence="3 4">Etiolated seedlings</tissue>
    </source>
</reference>